<dbReference type="AlphaFoldDB" id="A0AAU9K1S1"/>
<organism evidence="1 2">
    <name type="scientific">Blepharisma stoltei</name>
    <dbReference type="NCBI Taxonomy" id="1481888"/>
    <lineage>
        <taxon>Eukaryota</taxon>
        <taxon>Sar</taxon>
        <taxon>Alveolata</taxon>
        <taxon>Ciliophora</taxon>
        <taxon>Postciliodesmatophora</taxon>
        <taxon>Heterotrichea</taxon>
        <taxon>Heterotrichida</taxon>
        <taxon>Blepharismidae</taxon>
        <taxon>Blepharisma</taxon>
    </lineage>
</organism>
<reference evidence="1" key="1">
    <citation type="submission" date="2021-09" db="EMBL/GenBank/DDBJ databases">
        <authorList>
            <consortium name="AG Swart"/>
            <person name="Singh M."/>
            <person name="Singh A."/>
            <person name="Seah K."/>
            <person name="Emmerich C."/>
        </authorList>
    </citation>
    <scope>NUCLEOTIDE SEQUENCE</scope>
    <source>
        <strain evidence="1">ATCC30299</strain>
    </source>
</reference>
<name>A0AAU9K1S1_9CILI</name>
<evidence type="ECO:0000313" key="2">
    <source>
        <dbReference type="Proteomes" id="UP001162131"/>
    </source>
</evidence>
<protein>
    <submittedName>
        <fullName evidence="1">Uncharacterized protein</fullName>
    </submittedName>
</protein>
<dbReference type="Proteomes" id="UP001162131">
    <property type="component" value="Unassembled WGS sequence"/>
</dbReference>
<proteinExistence type="predicted"/>
<evidence type="ECO:0000313" key="1">
    <source>
        <dbReference type="EMBL" id="CAG9332477.1"/>
    </source>
</evidence>
<comment type="caution">
    <text evidence="1">The sequence shown here is derived from an EMBL/GenBank/DDBJ whole genome shotgun (WGS) entry which is preliminary data.</text>
</comment>
<accession>A0AAU9K1S1</accession>
<dbReference type="EMBL" id="CAJZBQ010000054">
    <property type="protein sequence ID" value="CAG9332477.1"/>
    <property type="molecule type" value="Genomic_DNA"/>
</dbReference>
<sequence>MSVGYPSFSGFVDYSSLKDLVDSEYADIVLEFLCKVSADLPESIKDRVNTELIKQLEELDWEHLDSYDILEWGTEDQSHTLLSWLITFSIRYKIESIASLINNEKFKYFLDSLIQEKNDFLRADLYLLIICSLAAYNTNLFNQYWNINSGNWVRLLAQKIYSRQALVCLMEILTNDKCLCITQLKEDGTFFQNIWNFMFYGGNDYVESLFLKLCSQSIQFTVLCFNKLIDLYSTNSEDKIIFVLGLYETLMIYENIGSSLYYPNFAQIVDLLFSKEKTCEYLISFVDNQLKSQLYMSDFLKIYFSSLSHGAAGRGNEEIVTKQMIIYTLANNAREGANERELLISDYIIYLMDYLAENTFTHEEIGNYLNSIKQIIRYIPSLYEYIIQLASEKLKKANDHRHTYLFAEIADIALNKDIRIPKKILEIFQHITAYLENDKELSGRDAFNNAIAYYTDNQIEDIDPFKVRHDQLNDATKIEFWIRSVLIKRGVPTISNSPLFCIPFHDHFYHESSARLSWYILTLANSYAANMIGSVSEPVSSSDKDLFLSLVKSTVARAAFREYGYDLRSAAGFEEKHFI</sequence>
<gene>
    <name evidence="1" type="ORF">BSTOLATCC_MIC55923</name>
</gene>
<keyword evidence="2" id="KW-1185">Reference proteome</keyword>